<protein>
    <recommendedName>
        <fullName evidence="4">Enolase-phosphatase E1</fullName>
        <ecNumber evidence="4">3.1.3.77</ecNumber>
    </recommendedName>
    <alternativeName>
        <fullName evidence="4">2,3-diketo-5-methylthio-1-phosphopentane phosphatase</fullName>
    </alternativeName>
</protein>
<dbReference type="GO" id="GO:0043874">
    <property type="term" value="F:acireductone synthase activity"/>
    <property type="evidence" value="ECO:0007669"/>
    <property type="project" value="UniProtKB-EC"/>
</dbReference>
<keyword evidence="3 4" id="KW-0486">Methionine biosynthesis</keyword>
<dbReference type="Proteomes" id="UP000184268">
    <property type="component" value="Unassembled WGS sequence"/>
</dbReference>
<dbReference type="GO" id="GO:0043715">
    <property type="term" value="F:2,3-diketo-5-methylthiopentyl-1-phosphate enolase activity"/>
    <property type="evidence" value="ECO:0007669"/>
    <property type="project" value="UniProtKB-UniRule"/>
</dbReference>
<name>A0A1M5XNE2_9GAMM</name>
<dbReference type="InterPro" id="IPR023214">
    <property type="entry name" value="HAD_sf"/>
</dbReference>
<dbReference type="UniPathway" id="UPA00904">
    <property type="reaction ID" value="UER00876"/>
</dbReference>
<dbReference type="PANTHER" id="PTHR20371:SF1">
    <property type="entry name" value="ENOLASE-PHOSPHATASE E1"/>
    <property type="match status" value="1"/>
</dbReference>
<evidence type="ECO:0000256" key="4">
    <source>
        <dbReference type="HAMAP-Rule" id="MF_01681"/>
    </source>
</evidence>
<dbReference type="GO" id="GO:0019509">
    <property type="term" value="P:L-methionine salvage from methylthioadenosine"/>
    <property type="evidence" value="ECO:0007669"/>
    <property type="project" value="UniProtKB-UniRule"/>
</dbReference>
<dbReference type="GO" id="GO:0000287">
    <property type="term" value="F:magnesium ion binding"/>
    <property type="evidence" value="ECO:0007669"/>
    <property type="project" value="UniProtKB-UniRule"/>
</dbReference>
<dbReference type="InterPro" id="IPR023943">
    <property type="entry name" value="Enolase-ppase_E1"/>
</dbReference>
<comment type="pathway">
    <text evidence="4">Amino-acid biosynthesis; L-methionine biosynthesis via salvage pathway; L-methionine from S-methyl-5-thio-alpha-D-ribose 1-phosphate: step 4/6.</text>
</comment>
<sequence>MGIKAIIVDTAGTTTDFQFIKEVLFSYSENAMADFIANSKNDFAIQTLLDDVKQLAGNPDLDDAALAQLLVDWIRDDSKATPVKTLQGLVWKQGYLKGDFKGHVYEDAAKVLTQWNALGKRLYSFSSSSADAQELLFKYSSQGDLSGLFYGHFDTSVGQKTTVQAYKNILNTVSLRPSQVLYLSDDLAELNAAREAGLVTCQLVRSDQVRQGSHDSAPTFAQVRT</sequence>
<evidence type="ECO:0000313" key="5">
    <source>
        <dbReference type="EMBL" id="SHI01259.1"/>
    </source>
</evidence>
<gene>
    <name evidence="4" type="primary">mtnC</name>
    <name evidence="5" type="ORF">SAMN02745129_3552</name>
</gene>
<dbReference type="STRING" id="299255.SAMN02745129_3552"/>
<dbReference type="AlphaFoldDB" id="A0A1M5XNE2"/>
<comment type="subunit">
    <text evidence="4">Monomer.</text>
</comment>
<comment type="cofactor">
    <cofactor evidence="4">
        <name>Mg(2+)</name>
        <dbReference type="ChEBI" id="CHEBI:18420"/>
    </cofactor>
    <text evidence="4">Binds 1 Mg(2+) ion per subunit.</text>
</comment>
<dbReference type="PRINTS" id="PR00413">
    <property type="entry name" value="HADHALOGNASE"/>
</dbReference>
<dbReference type="InterPro" id="IPR006439">
    <property type="entry name" value="HAD-SF_hydro_IA"/>
</dbReference>
<dbReference type="HAMAP" id="MF_01681">
    <property type="entry name" value="Salvage_MtnC"/>
    <property type="match status" value="1"/>
</dbReference>
<keyword evidence="4" id="KW-0460">Magnesium</keyword>
<dbReference type="GO" id="GO:0043716">
    <property type="term" value="F:2-hydroxy-3-keto-5-methylthiopentenyl-1-phosphate phosphatase activity"/>
    <property type="evidence" value="ECO:0007669"/>
    <property type="project" value="UniProtKB-UniRule"/>
</dbReference>
<dbReference type="SFLD" id="SFLDG01129">
    <property type="entry name" value="C1.5:_HAD__Beta-PGM__Phosphata"/>
    <property type="match status" value="1"/>
</dbReference>
<evidence type="ECO:0000313" key="6">
    <source>
        <dbReference type="Proteomes" id="UP000184268"/>
    </source>
</evidence>
<organism evidence="5 6">
    <name type="scientific">Ferrimonas marina</name>
    <dbReference type="NCBI Taxonomy" id="299255"/>
    <lineage>
        <taxon>Bacteria</taxon>
        <taxon>Pseudomonadati</taxon>
        <taxon>Pseudomonadota</taxon>
        <taxon>Gammaproteobacteria</taxon>
        <taxon>Alteromonadales</taxon>
        <taxon>Ferrimonadaceae</taxon>
        <taxon>Ferrimonas</taxon>
    </lineage>
</organism>
<evidence type="ECO:0000256" key="1">
    <source>
        <dbReference type="ARBA" id="ARBA00022605"/>
    </source>
</evidence>
<dbReference type="SFLD" id="SFLDG01133">
    <property type="entry name" value="C1.5.4:_Enolase-phosphatase_Li"/>
    <property type="match status" value="1"/>
</dbReference>
<dbReference type="Gene3D" id="1.10.720.60">
    <property type="match status" value="1"/>
</dbReference>
<comment type="function">
    <text evidence="4">Bifunctional enzyme that catalyzes the enolization of 2,3-diketo-5-methylthiopentyl-1-phosphate (DK-MTP-1-P) into the intermediate 2-hydroxy-3-keto-5-methylthiopentenyl-1-phosphate (HK-MTPenyl-1-P), which is then dephosphorylated to form the acireductone 1,2-dihydroxy-3-keto-5-methylthiopentene (DHK-MTPene).</text>
</comment>
<dbReference type="NCBIfam" id="TIGR01691">
    <property type="entry name" value="enolase-ppase"/>
    <property type="match status" value="1"/>
</dbReference>
<dbReference type="Pfam" id="PF00702">
    <property type="entry name" value="Hydrolase"/>
    <property type="match status" value="1"/>
</dbReference>
<keyword evidence="1 4" id="KW-0028">Amino-acid biosynthesis</keyword>
<dbReference type="RefSeq" id="WP_067659893.1">
    <property type="nucleotide sequence ID" value="NZ_FQXG01000006.1"/>
</dbReference>
<dbReference type="NCBIfam" id="TIGR01549">
    <property type="entry name" value="HAD-SF-IA-v1"/>
    <property type="match status" value="1"/>
</dbReference>
<keyword evidence="6" id="KW-1185">Reference proteome</keyword>
<comment type="pathway">
    <text evidence="4">Amino-acid biosynthesis; L-methionine biosynthesis via salvage pathway; L-methionine from S-methyl-5-thio-alpha-D-ribose 1-phosphate: step 3/6.</text>
</comment>
<keyword evidence="4" id="KW-0479">Metal-binding</keyword>
<dbReference type="SUPFAM" id="SSF56784">
    <property type="entry name" value="HAD-like"/>
    <property type="match status" value="1"/>
</dbReference>
<dbReference type="InterPro" id="IPR036412">
    <property type="entry name" value="HAD-like_sf"/>
</dbReference>
<comment type="similarity">
    <text evidence="4">Belongs to the HAD-like hydrolase superfamily. MasA/MtnC family.</text>
</comment>
<dbReference type="Gene3D" id="3.40.50.1000">
    <property type="entry name" value="HAD superfamily/HAD-like"/>
    <property type="match status" value="1"/>
</dbReference>
<keyword evidence="2 4" id="KW-0378">Hydrolase</keyword>
<evidence type="ECO:0000256" key="3">
    <source>
        <dbReference type="ARBA" id="ARBA00023167"/>
    </source>
</evidence>
<dbReference type="OrthoDB" id="9797416at2"/>
<comment type="catalytic activity">
    <reaction evidence="4">
        <text>5-methylsulfanyl-2,3-dioxopentyl phosphate + H2O = 1,2-dihydroxy-5-(methylsulfanyl)pent-1-en-3-one + phosphate</text>
        <dbReference type="Rhea" id="RHEA:21700"/>
        <dbReference type="ChEBI" id="CHEBI:15377"/>
        <dbReference type="ChEBI" id="CHEBI:43474"/>
        <dbReference type="ChEBI" id="CHEBI:49252"/>
        <dbReference type="ChEBI" id="CHEBI:58828"/>
        <dbReference type="EC" id="3.1.3.77"/>
    </reaction>
</comment>
<dbReference type="SFLD" id="SFLDS00003">
    <property type="entry name" value="Haloacid_Dehalogenase"/>
    <property type="match status" value="1"/>
</dbReference>
<proteinExistence type="inferred from homology"/>
<dbReference type="PANTHER" id="PTHR20371">
    <property type="entry name" value="ENOLASE-PHOSPHATASE E1"/>
    <property type="match status" value="1"/>
</dbReference>
<dbReference type="EMBL" id="FQXG01000006">
    <property type="protein sequence ID" value="SHI01259.1"/>
    <property type="molecule type" value="Genomic_DNA"/>
</dbReference>
<dbReference type="EC" id="3.1.3.77" evidence="4"/>
<accession>A0A1M5XNE2</accession>
<evidence type="ECO:0000256" key="2">
    <source>
        <dbReference type="ARBA" id="ARBA00022801"/>
    </source>
</evidence>
<reference evidence="6" key="1">
    <citation type="submission" date="2016-11" db="EMBL/GenBank/DDBJ databases">
        <authorList>
            <person name="Varghese N."/>
            <person name="Submissions S."/>
        </authorList>
    </citation>
    <scope>NUCLEOTIDE SEQUENCE [LARGE SCALE GENOMIC DNA]</scope>
    <source>
        <strain evidence="6">DSM 16917</strain>
    </source>
</reference>